<comment type="caution">
    <text evidence="15">The sequence shown here is derived from an EMBL/GenBank/DDBJ whole genome shotgun (WGS) entry which is preliminary data.</text>
</comment>
<keyword evidence="9 14" id="KW-0472">Membrane</keyword>
<evidence type="ECO:0000256" key="9">
    <source>
        <dbReference type="ARBA" id="ARBA00023136"/>
    </source>
</evidence>
<dbReference type="NCBIfam" id="TIGR00753">
    <property type="entry name" value="undec_PP_bacA"/>
    <property type="match status" value="1"/>
</dbReference>
<sequence length="265" mass="28371">MSIVEAIWLALIQGITEFLPISSSAHLILPSQVLGWADQGLAFDVAVHVGTLLAVVMYYRQDVGQLAVGWVGSMTGRHSEFGRLAWLIILATIPAGLAGLFGSDLVENYARSALIIAITTIGFGLVLWYADARASEKSGIESLTIRQALLVGIAQAIALIPGTSRSGITMTAGLLLGLKRLDAARFSFLLSIPVIVMAGGYHAVKLIQLGDAVNWTVIAVGVGVSFLAAFTCIHLFLKVIERMGMLPFVIYRLVLGAFLLWFVFA</sequence>
<evidence type="ECO:0000256" key="10">
    <source>
        <dbReference type="ARBA" id="ARBA00023251"/>
    </source>
</evidence>
<feature type="transmembrane region" description="Helical" evidence="14">
    <location>
        <begin position="113"/>
        <end position="131"/>
    </location>
</feature>
<gene>
    <name evidence="14" type="primary">uppP</name>
    <name evidence="15" type="ORF">CWE22_00170</name>
</gene>
<keyword evidence="14" id="KW-0573">Peptidoglycan synthesis</keyword>
<comment type="subcellular location">
    <subcellularLocation>
        <location evidence="1 14">Cell membrane</location>
        <topology evidence="1 14">Multi-pass membrane protein</topology>
    </subcellularLocation>
</comment>
<dbReference type="GO" id="GO:0071555">
    <property type="term" value="P:cell wall organization"/>
    <property type="evidence" value="ECO:0007669"/>
    <property type="project" value="UniProtKB-KW"/>
</dbReference>
<evidence type="ECO:0000256" key="6">
    <source>
        <dbReference type="ARBA" id="ARBA00022692"/>
    </source>
</evidence>
<keyword evidence="8 14" id="KW-1133">Transmembrane helix</keyword>
<dbReference type="GO" id="GO:0046677">
    <property type="term" value="P:response to antibiotic"/>
    <property type="evidence" value="ECO:0007669"/>
    <property type="project" value="UniProtKB-UniRule"/>
</dbReference>
<evidence type="ECO:0000256" key="3">
    <source>
        <dbReference type="ARBA" id="ARBA00012374"/>
    </source>
</evidence>
<comment type="similarity">
    <text evidence="2 14">Belongs to the UppP family.</text>
</comment>
<evidence type="ECO:0000256" key="11">
    <source>
        <dbReference type="ARBA" id="ARBA00032707"/>
    </source>
</evidence>
<evidence type="ECO:0000256" key="7">
    <source>
        <dbReference type="ARBA" id="ARBA00022801"/>
    </source>
</evidence>
<evidence type="ECO:0000256" key="12">
    <source>
        <dbReference type="ARBA" id="ARBA00032932"/>
    </source>
</evidence>
<comment type="catalytic activity">
    <reaction evidence="13 14">
        <text>di-trans,octa-cis-undecaprenyl diphosphate + H2O = di-trans,octa-cis-undecaprenyl phosphate + phosphate + H(+)</text>
        <dbReference type="Rhea" id="RHEA:28094"/>
        <dbReference type="ChEBI" id="CHEBI:15377"/>
        <dbReference type="ChEBI" id="CHEBI:15378"/>
        <dbReference type="ChEBI" id="CHEBI:43474"/>
        <dbReference type="ChEBI" id="CHEBI:58405"/>
        <dbReference type="ChEBI" id="CHEBI:60392"/>
        <dbReference type="EC" id="3.6.1.27"/>
    </reaction>
</comment>
<dbReference type="GO" id="GO:0009252">
    <property type="term" value="P:peptidoglycan biosynthetic process"/>
    <property type="evidence" value="ECO:0007669"/>
    <property type="project" value="UniProtKB-KW"/>
</dbReference>
<keyword evidence="6 14" id="KW-0812">Transmembrane</keyword>
<evidence type="ECO:0000313" key="15">
    <source>
        <dbReference type="EMBL" id="RUO40667.1"/>
    </source>
</evidence>
<feature type="transmembrane region" description="Helical" evidence="14">
    <location>
        <begin position="244"/>
        <end position="264"/>
    </location>
</feature>
<dbReference type="EMBL" id="PIPR01000001">
    <property type="protein sequence ID" value="RUO40667.1"/>
    <property type="molecule type" value="Genomic_DNA"/>
</dbReference>
<dbReference type="InterPro" id="IPR003824">
    <property type="entry name" value="UppP"/>
</dbReference>
<keyword evidence="16" id="KW-1185">Reference proteome</keyword>
<dbReference type="NCBIfam" id="NF001393">
    <property type="entry name" value="PRK00281.2-4"/>
    <property type="match status" value="1"/>
</dbReference>
<reference evidence="16" key="1">
    <citation type="journal article" date="2018" name="Front. Microbiol.">
        <title>Genome-Based Analysis Reveals the Taxonomy and Diversity of the Family Idiomarinaceae.</title>
        <authorList>
            <person name="Liu Y."/>
            <person name="Lai Q."/>
            <person name="Shao Z."/>
        </authorList>
    </citation>
    <scope>NUCLEOTIDE SEQUENCE [LARGE SCALE GENOMIC DNA]</scope>
    <source>
        <strain evidence="16">KYW314</strain>
    </source>
</reference>
<feature type="transmembrane region" description="Helical" evidence="14">
    <location>
        <begin position="41"/>
        <end position="61"/>
    </location>
</feature>
<feature type="transmembrane region" description="Helical" evidence="14">
    <location>
        <begin position="81"/>
        <end position="101"/>
    </location>
</feature>
<evidence type="ECO:0000256" key="8">
    <source>
        <dbReference type="ARBA" id="ARBA00022989"/>
    </source>
</evidence>
<feature type="transmembrane region" description="Helical" evidence="14">
    <location>
        <begin position="215"/>
        <end position="237"/>
    </location>
</feature>
<organism evidence="15 16">
    <name type="scientific">Pseudidiomarina aestuarii</name>
    <dbReference type="NCBI Taxonomy" id="624146"/>
    <lineage>
        <taxon>Bacteria</taxon>
        <taxon>Pseudomonadati</taxon>
        <taxon>Pseudomonadota</taxon>
        <taxon>Gammaproteobacteria</taxon>
        <taxon>Alteromonadales</taxon>
        <taxon>Idiomarinaceae</taxon>
        <taxon>Pseudidiomarina</taxon>
    </lineage>
</organism>
<feature type="transmembrane region" description="Helical" evidence="14">
    <location>
        <begin position="183"/>
        <end position="203"/>
    </location>
</feature>
<comment type="miscellaneous">
    <text evidence="14">Bacitracin is thought to be involved in the inhibition of peptidoglycan synthesis by sequestering undecaprenyl diphosphate, thereby reducing the pool of lipid carrier available.</text>
</comment>
<dbReference type="PANTHER" id="PTHR30622:SF4">
    <property type="entry name" value="UNDECAPRENYL-DIPHOSPHATASE"/>
    <property type="match status" value="1"/>
</dbReference>
<dbReference type="GO" id="GO:0050380">
    <property type="term" value="F:undecaprenyl-diphosphatase activity"/>
    <property type="evidence" value="ECO:0007669"/>
    <property type="project" value="UniProtKB-UniRule"/>
</dbReference>
<keyword evidence="5 14" id="KW-1003">Cell membrane</keyword>
<dbReference type="EC" id="3.6.1.27" evidence="3 14"/>
<keyword evidence="10 14" id="KW-0046">Antibiotic resistance</keyword>
<name>A0A7Z6ZSY7_9GAMM</name>
<dbReference type="Proteomes" id="UP000287766">
    <property type="component" value="Unassembled WGS sequence"/>
</dbReference>
<dbReference type="Pfam" id="PF02673">
    <property type="entry name" value="BacA"/>
    <property type="match status" value="1"/>
</dbReference>
<keyword evidence="14" id="KW-0133">Cell shape</keyword>
<comment type="function">
    <text evidence="14">Catalyzes the dephosphorylation of undecaprenyl diphosphate (UPP). Confers resistance to bacitracin.</text>
</comment>
<dbReference type="GO" id="GO:0005886">
    <property type="term" value="C:plasma membrane"/>
    <property type="evidence" value="ECO:0007669"/>
    <property type="project" value="UniProtKB-SubCell"/>
</dbReference>
<dbReference type="GO" id="GO:0008360">
    <property type="term" value="P:regulation of cell shape"/>
    <property type="evidence" value="ECO:0007669"/>
    <property type="project" value="UniProtKB-KW"/>
</dbReference>
<dbReference type="PANTHER" id="PTHR30622">
    <property type="entry name" value="UNDECAPRENYL-DIPHOSPHATASE"/>
    <property type="match status" value="1"/>
</dbReference>
<evidence type="ECO:0000256" key="4">
    <source>
        <dbReference type="ARBA" id="ARBA00021581"/>
    </source>
</evidence>
<keyword evidence="7 14" id="KW-0378">Hydrolase</keyword>
<keyword evidence="14" id="KW-0961">Cell wall biogenesis/degradation</keyword>
<protein>
    <recommendedName>
        <fullName evidence="4 14">Undecaprenyl-diphosphatase</fullName>
        <ecNumber evidence="3 14">3.6.1.27</ecNumber>
    </recommendedName>
    <alternativeName>
        <fullName evidence="12 14">Bacitracin resistance protein</fullName>
    </alternativeName>
    <alternativeName>
        <fullName evidence="11 14">Undecaprenyl pyrophosphate phosphatase</fullName>
    </alternativeName>
</protein>
<dbReference type="AlphaFoldDB" id="A0A7Z6ZSY7"/>
<evidence type="ECO:0000313" key="16">
    <source>
        <dbReference type="Proteomes" id="UP000287766"/>
    </source>
</evidence>
<proteinExistence type="inferred from homology"/>
<accession>A0A7Z6ZSY7</accession>
<dbReference type="RefSeq" id="WP_169929401.1">
    <property type="nucleotide sequence ID" value="NZ_PIPR01000001.1"/>
</dbReference>
<evidence type="ECO:0000256" key="14">
    <source>
        <dbReference type="HAMAP-Rule" id="MF_01006"/>
    </source>
</evidence>
<feature type="transmembrane region" description="Helical" evidence="14">
    <location>
        <begin position="6"/>
        <end position="29"/>
    </location>
</feature>
<dbReference type="HAMAP" id="MF_01006">
    <property type="entry name" value="Undec_diphosphatase"/>
    <property type="match status" value="1"/>
</dbReference>
<evidence type="ECO:0000256" key="2">
    <source>
        <dbReference type="ARBA" id="ARBA00010621"/>
    </source>
</evidence>
<evidence type="ECO:0000256" key="1">
    <source>
        <dbReference type="ARBA" id="ARBA00004651"/>
    </source>
</evidence>
<evidence type="ECO:0000256" key="13">
    <source>
        <dbReference type="ARBA" id="ARBA00047594"/>
    </source>
</evidence>
<evidence type="ECO:0000256" key="5">
    <source>
        <dbReference type="ARBA" id="ARBA00022475"/>
    </source>
</evidence>